<keyword evidence="6 8" id="KW-0804">Transcription</keyword>
<dbReference type="GO" id="GO:0006357">
    <property type="term" value="P:regulation of transcription by RNA polymerase II"/>
    <property type="evidence" value="ECO:0007669"/>
    <property type="project" value="TreeGrafter"/>
</dbReference>
<name>A0A0J0XNB4_9TREE</name>
<accession>A0A0J0XNB4</accession>
<evidence type="ECO:0000256" key="2">
    <source>
        <dbReference type="ARBA" id="ARBA00005770"/>
    </source>
</evidence>
<evidence type="ECO:0000256" key="6">
    <source>
        <dbReference type="ARBA" id="ARBA00023163"/>
    </source>
</evidence>
<comment type="function">
    <text evidence="8">Component of the Mediator complex, a coactivator involved in the regulated transcription of nearly all RNA polymerase II-dependent genes. Mediator functions as a bridge to convey information from gene-specific regulatory proteins to the basal RNA polymerase II transcription machinery. Mediator is recruited to promoters by direct interactions with regulatory proteins and serves as a scaffold for the assembly of a functional preinitiation complex with RNA polymerase II and the general transcription factors.</text>
</comment>
<dbReference type="Gene3D" id="6.10.280.10">
    <property type="entry name" value="Mediator complex, subunit Med21"/>
    <property type="match status" value="1"/>
</dbReference>
<keyword evidence="4 8" id="KW-0805">Transcription regulation</keyword>
<dbReference type="STRING" id="879819.A0A0J0XNB4"/>
<dbReference type="GO" id="GO:0003712">
    <property type="term" value="F:transcription coregulator activity"/>
    <property type="evidence" value="ECO:0007669"/>
    <property type="project" value="TreeGrafter"/>
</dbReference>
<keyword evidence="7 8" id="KW-0539">Nucleus</keyword>
<dbReference type="InterPro" id="IPR037212">
    <property type="entry name" value="Med7/Med21-like"/>
</dbReference>
<dbReference type="PANTHER" id="PTHR13381">
    <property type="entry name" value="RNA POLYMERASE II HOLOENZYME COMPONENT SRB7"/>
    <property type="match status" value="1"/>
</dbReference>
<evidence type="ECO:0000313" key="10">
    <source>
        <dbReference type="EMBL" id="KLT42610.1"/>
    </source>
</evidence>
<evidence type="ECO:0000313" key="11">
    <source>
        <dbReference type="Proteomes" id="UP000053611"/>
    </source>
</evidence>
<evidence type="ECO:0000256" key="8">
    <source>
        <dbReference type="RuleBase" id="RU366036"/>
    </source>
</evidence>
<keyword evidence="9" id="KW-0175">Coiled coil</keyword>
<evidence type="ECO:0000256" key="7">
    <source>
        <dbReference type="ARBA" id="ARBA00023242"/>
    </source>
</evidence>
<evidence type="ECO:0000256" key="1">
    <source>
        <dbReference type="ARBA" id="ARBA00004123"/>
    </source>
</evidence>
<evidence type="ECO:0000256" key="3">
    <source>
        <dbReference type="ARBA" id="ARBA00019691"/>
    </source>
</evidence>
<dbReference type="OrthoDB" id="526653at2759"/>
<comment type="subunit">
    <text evidence="8">Component of the Mediator complex.</text>
</comment>
<keyword evidence="11" id="KW-1185">Reference proteome</keyword>
<evidence type="ECO:0000256" key="9">
    <source>
        <dbReference type="SAM" id="Coils"/>
    </source>
</evidence>
<protein>
    <recommendedName>
        <fullName evidence="3 8">Mediator of RNA polymerase II transcription subunit 21</fullName>
    </recommendedName>
</protein>
<comment type="subcellular location">
    <subcellularLocation>
        <location evidence="1 8">Nucleus</location>
    </subcellularLocation>
</comment>
<dbReference type="PANTHER" id="PTHR13381:SF0">
    <property type="entry name" value="MEDIATOR OF RNA POLYMERASE II TRANSCRIPTION SUBUNIT 21"/>
    <property type="match status" value="1"/>
</dbReference>
<reference evidence="10 11" key="1">
    <citation type="submission" date="2015-03" db="EMBL/GenBank/DDBJ databases">
        <title>Genomics and transcriptomics of the oil-accumulating basidiomycete yeast T. oleaginosus allow insights into substrate utilization and the diverse evolutionary trajectories of mating systems in fungi.</title>
        <authorList>
            <consortium name="DOE Joint Genome Institute"/>
            <person name="Kourist R."/>
            <person name="Kracht O."/>
            <person name="Bracharz F."/>
            <person name="Lipzen A."/>
            <person name="Nolan M."/>
            <person name="Ohm R."/>
            <person name="Grigoriev I."/>
            <person name="Sun S."/>
            <person name="Heitman J."/>
            <person name="Bruck T."/>
            <person name="Nowrousian M."/>
        </authorList>
    </citation>
    <scope>NUCLEOTIDE SEQUENCE [LARGE SCALE GENOMIC DNA]</scope>
    <source>
        <strain evidence="10 11">IBC0246</strain>
    </source>
</reference>
<sequence>MLSAELSTDMDRITQLQDAILDLLTITASSIEYITHRTQFEQTSTAIPTTLHTTQAARRKDYRAAIEQFVSDIVRRAKDIETLIAALPSKDDSGVRATRLEELQAEMVVANREYKEALGQAEELLGELKKVLRITLGDGTERNITASLTRLGIPQS</sequence>
<dbReference type="Pfam" id="PF11221">
    <property type="entry name" value="Med21"/>
    <property type="match status" value="1"/>
</dbReference>
<dbReference type="SUPFAM" id="SSF140718">
    <property type="entry name" value="Mediator hinge subcomplex-like"/>
    <property type="match status" value="1"/>
</dbReference>
<feature type="coiled-coil region" evidence="9">
    <location>
        <begin position="100"/>
        <end position="131"/>
    </location>
</feature>
<evidence type="ECO:0000256" key="5">
    <source>
        <dbReference type="ARBA" id="ARBA00023159"/>
    </source>
</evidence>
<dbReference type="EMBL" id="KQ087203">
    <property type="protein sequence ID" value="KLT42610.1"/>
    <property type="molecule type" value="Genomic_DNA"/>
</dbReference>
<organism evidence="10 11">
    <name type="scientific">Cutaneotrichosporon oleaginosum</name>
    <dbReference type="NCBI Taxonomy" id="879819"/>
    <lineage>
        <taxon>Eukaryota</taxon>
        <taxon>Fungi</taxon>
        <taxon>Dikarya</taxon>
        <taxon>Basidiomycota</taxon>
        <taxon>Agaricomycotina</taxon>
        <taxon>Tremellomycetes</taxon>
        <taxon>Trichosporonales</taxon>
        <taxon>Trichosporonaceae</taxon>
        <taxon>Cutaneotrichosporon</taxon>
    </lineage>
</organism>
<proteinExistence type="inferred from homology"/>
<gene>
    <name evidence="10" type="ORF">CC85DRAFT_328031</name>
</gene>
<dbReference type="InterPro" id="IPR021384">
    <property type="entry name" value="Mediator_Med21"/>
</dbReference>
<keyword evidence="5 8" id="KW-0010">Activator</keyword>
<evidence type="ECO:0000256" key="4">
    <source>
        <dbReference type="ARBA" id="ARBA00023015"/>
    </source>
</evidence>
<comment type="similarity">
    <text evidence="2 8">Belongs to the Mediator complex subunit 21 family.</text>
</comment>
<dbReference type="GO" id="GO:0016592">
    <property type="term" value="C:mediator complex"/>
    <property type="evidence" value="ECO:0007669"/>
    <property type="project" value="UniProtKB-UniRule"/>
</dbReference>
<dbReference type="Proteomes" id="UP000053611">
    <property type="component" value="Unassembled WGS sequence"/>
</dbReference>
<dbReference type="AlphaFoldDB" id="A0A0J0XNB4"/>